<organism evidence="10 11">
    <name type="scientific">Weissella cibaria</name>
    <dbReference type="NCBI Taxonomy" id="137591"/>
    <lineage>
        <taxon>Bacteria</taxon>
        <taxon>Bacillati</taxon>
        <taxon>Bacillota</taxon>
        <taxon>Bacilli</taxon>
        <taxon>Lactobacillales</taxon>
        <taxon>Lactobacillaceae</taxon>
        <taxon>Weissella</taxon>
    </lineage>
</organism>
<dbReference type="GO" id="GO:0006260">
    <property type="term" value="P:DNA replication"/>
    <property type="evidence" value="ECO:0007669"/>
    <property type="project" value="UniProtKB-KW"/>
</dbReference>
<dbReference type="GO" id="GO:0005737">
    <property type="term" value="C:cytoplasm"/>
    <property type="evidence" value="ECO:0007669"/>
    <property type="project" value="TreeGrafter"/>
</dbReference>
<reference evidence="10 11" key="1">
    <citation type="submission" date="2017-04" db="EMBL/GenBank/DDBJ databases">
        <title>Weissella cibaria strain m2 complete genome.</title>
        <authorList>
            <person name="Pan Q."/>
            <person name="Tan M."/>
            <person name="Yao F."/>
            <person name="Su S."/>
        </authorList>
    </citation>
    <scope>NUCLEOTIDE SEQUENCE [LARGE SCALE GENOMIC DNA]</scope>
    <source>
        <strain evidence="10 11">M2</strain>
    </source>
</reference>
<dbReference type="GO" id="GO:0051082">
    <property type="term" value="F:unfolded protein binding"/>
    <property type="evidence" value="ECO:0007669"/>
    <property type="project" value="InterPro"/>
</dbReference>
<evidence type="ECO:0000256" key="1">
    <source>
        <dbReference type="ARBA" id="ARBA00022490"/>
    </source>
</evidence>
<dbReference type="Gene3D" id="1.10.287.110">
    <property type="entry name" value="DnaJ domain"/>
    <property type="match status" value="1"/>
</dbReference>
<evidence type="ECO:0000256" key="5">
    <source>
        <dbReference type="ARBA" id="ARBA00022771"/>
    </source>
</evidence>
<keyword evidence="7" id="KW-0346">Stress response</keyword>
<keyword evidence="5" id="KW-0863">Zinc-finger</keyword>
<dbReference type="GO" id="GO:0008270">
    <property type="term" value="F:zinc ion binding"/>
    <property type="evidence" value="ECO:0007669"/>
    <property type="project" value="UniProtKB-KW"/>
</dbReference>
<keyword evidence="4" id="KW-0677">Repeat</keyword>
<dbReference type="InterPro" id="IPR001623">
    <property type="entry name" value="DnaJ_domain"/>
</dbReference>
<evidence type="ECO:0000259" key="9">
    <source>
        <dbReference type="PROSITE" id="PS50076"/>
    </source>
</evidence>
<dbReference type="FunFam" id="2.60.260.20:FF:000005">
    <property type="entry name" value="Chaperone protein dnaJ 1, mitochondrial"/>
    <property type="match status" value="1"/>
</dbReference>
<proteinExistence type="predicted"/>
<protein>
    <submittedName>
        <fullName evidence="10">Chaperone protein DnaJ</fullName>
    </submittedName>
</protein>
<sequence length="308" mass="33662">MEVGLMNNTELYERLGVDKNASQDEIKKAYRKLSKKYHPDLNHEEGAEQKYKDVQEAYETLGDEQKRAMYDQYGATDGQAGGFGGQGGFGGFGGGQYGDFSDLGDIFSQMFGGGFQDPNRPRKGQDLQYRMNLTFEEAVFGKETTISYARSTDNGGQESKELKVTVPAGVENGQQMRLSGQGEAGYNGGPYGDLFVVFRVEASKDGFERDGGTIYSRVPIDYATAVLGGEIEVKTVNGLKKLKVPAGTPTEANFRLRGQGAPFMRGGQGDHIVTIYVDVPKKLNKDQKKALEAFQAAMTGEHKKGFFG</sequence>
<dbReference type="PRINTS" id="PR00625">
    <property type="entry name" value="JDOMAIN"/>
</dbReference>
<accession>A0A2S1KR00</accession>
<keyword evidence="2" id="KW-0235">DNA replication</keyword>
<evidence type="ECO:0000256" key="7">
    <source>
        <dbReference type="ARBA" id="ARBA00023016"/>
    </source>
</evidence>
<evidence type="ECO:0000313" key="11">
    <source>
        <dbReference type="Proteomes" id="UP000244870"/>
    </source>
</evidence>
<keyword evidence="6" id="KW-0862">Zinc</keyword>
<gene>
    <name evidence="10" type="ORF">B6254_1009</name>
</gene>
<dbReference type="InterPro" id="IPR008971">
    <property type="entry name" value="HSP40/DnaJ_pept-bd"/>
</dbReference>
<dbReference type="Proteomes" id="UP000244870">
    <property type="component" value="Chromosome"/>
</dbReference>
<dbReference type="FunFam" id="1.10.287.110:FF:000031">
    <property type="entry name" value="Molecular chaperone DnaJ"/>
    <property type="match status" value="1"/>
</dbReference>
<feature type="domain" description="J" evidence="9">
    <location>
        <begin position="10"/>
        <end position="74"/>
    </location>
</feature>
<dbReference type="CDD" id="cd06257">
    <property type="entry name" value="DnaJ"/>
    <property type="match status" value="1"/>
</dbReference>
<keyword evidence="3" id="KW-0479">Metal-binding</keyword>
<evidence type="ECO:0000313" key="10">
    <source>
        <dbReference type="EMBL" id="AWF95415.1"/>
    </source>
</evidence>
<dbReference type="SUPFAM" id="SSF46565">
    <property type="entry name" value="Chaperone J-domain"/>
    <property type="match status" value="1"/>
</dbReference>
<dbReference type="Pfam" id="PF00226">
    <property type="entry name" value="DnaJ"/>
    <property type="match status" value="1"/>
</dbReference>
<evidence type="ECO:0000256" key="8">
    <source>
        <dbReference type="ARBA" id="ARBA00023186"/>
    </source>
</evidence>
<dbReference type="Pfam" id="PF01556">
    <property type="entry name" value="DnaJ_C"/>
    <property type="match status" value="1"/>
</dbReference>
<keyword evidence="1" id="KW-0963">Cytoplasm</keyword>
<evidence type="ECO:0000256" key="3">
    <source>
        <dbReference type="ARBA" id="ARBA00022723"/>
    </source>
</evidence>
<dbReference type="GO" id="GO:0042026">
    <property type="term" value="P:protein refolding"/>
    <property type="evidence" value="ECO:0007669"/>
    <property type="project" value="TreeGrafter"/>
</dbReference>
<dbReference type="PROSITE" id="PS50076">
    <property type="entry name" value="DNAJ_2"/>
    <property type="match status" value="1"/>
</dbReference>
<name>A0A2S1KR00_9LACO</name>
<evidence type="ECO:0000256" key="4">
    <source>
        <dbReference type="ARBA" id="ARBA00022737"/>
    </source>
</evidence>
<dbReference type="InterPro" id="IPR018253">
    <property type="entry name" value="DnaJ_domain_CS"/>
</dbReference>
<dbReference type="EMBL" id="CP020928">
    <property type="protein sequence ID" value="AWF95415.1"/>
    <property type="molecule type" value="Genomic_DNA"/>
</dbReference>
<dbReference type="PANTHER" id="PTHR43096:SF48">
    <property type="entry name" value="CHAPERONE PROTEIN DNAJ"/>
    <property type="match status" value="1"/>
</dbReference>
<keyword evidence="8" id="KW-0143">Chaperone</keyword>
<dbReference type="InterPro" id="IPR002939">
    <property type="entry name" value="DnaJ_C"/>
</dbReference>
<dbReference type="CDD" id="cd10747">
    <property type="entry name" value="DnaJ_C"/>
    <property type="match status" value="1"/>
</dbReference>
<dbReference type="PROSITE" id="PS00636">
    <property type="entry name" value="DNAJ_1"/>
    <property type="match status" value="1"/>
</dbReference>
<dbReference type="AlphaFoldDB" id="A0A2S1KR00"/>
<dbReference type="SUPFAM" id="SSF49493">
    <property type="entry name" value="HSP40/DnaJ peptide-binding domain"/>
    <property type="match status" value="2"/>
</dbReference>
<evidence type="ECO:0000256" key="2">
    <source>
        <dbReference type="ARBA" id="ARBA00022705"/>
    </source>
</evidence>
<dbReference type="PANTHER" id="PTHR43096">
    <property type="entry name" value="DNAJ HOMOLOG 1, MITOCHONDRIAL-RELATED"/>
    <property type="match status" value="1"/>
</dbReference>
<evidence type="ECO:0000256" key="6">
    <source>
        <dbReference type="ARBA" id="ARBA00022833"/>
    </source>
</evidence>
<dbReference type="SMART" id="SM00271">
    <property type="entry name" value="DnaJ"/>
    <property type="match status" value="1"/>
</dbReference>
<dbReference type="Gene3D" id="2.60.260.20">
    <property type="entry name" value="Urease metallochaperone UreE, N-terminal domain"/>
    <property type="match status" value="2"/>
</dbReference>
<dbReference type="InterPro" id="IPR036869">
    <property type="entry name" value="J_dom_sf"/>
</dbReference>
<dbReference type="FunFam" id="2.60.260.20:FF:000009">
    <property type="entry name" value="Putative Mitochondrial DnaJ chaperone"/>
    <property type="match status" value="1"/>
</dbReference>